<dbReference type="AlphaFoldDB" id="A0A7J5ZD15"/>
<name>A0A7J5ZD15_DISMA</name>
<evidence type="ECO:0000313" key="2">
    <source>
        <dbReference type="EMBL" id="KAF3859722.1"/>
    </source>
</evidence>
<evidence type="ECO:0000256" key="1">
    <source>
        <dbReference type="SAM" id="MobiDB-lite"/>
    </source>
</evidence>
<dbReference type="Proteomes" id="UP000518266">
    <property type="component" value="Unassembled WGS sequence"/>
</dbReference>
<proteinExistence type="predicted"/>
<organism evidence="2 3">
    <name type="scientific">Dissostichus mawsoni</name>
    <name type="common">Antarctic cod</name>
    <dbReference type="NCBI Taxonomy" id="36200"/>
    <lineage>
        <taxon>Eukaryota</taxon>
        <taxon>Metazoa</taxon>
        <taxon>Chordata</taxon>
        <taxon>Craniata</taxon>
        <taxon>Vertebrata</taxon>
        <taxon>Euteleostomi</taxon>
        <taxon>Actinopterygii</taxon>
        <taxon>Neopterygii</taxon>
        <taxon>Teleostei</taxon>
        <taxon>Neoteleostei</taxon>
        <taxon>Acanthomorphata</taxon>
        <taxon>Eupercaria</taxon>
        <taxon>Perciformes</taxon>
        <taxon>Notothenioidei</taxon>
        <taxon>Nototheniidae</taxon>
        <taxon>Dissostichus</taxon>
    </lineage>
</organism>
<accession>A0A7J5ZD15</accession>
<keyword evidence="3" id="KW-1185">Reference proteome</keyword>
<reference evidence="2 3" key="1">
    <citation type="submission" date="2020-03" db="EMBL/GenBank/DDBJ databases">
        <title>Dissostichus mawsoni Genome sequencing and assembly.</title>
        <authorList>
            <person name="Park H."/>
        </authorList>
    </citation>
    <scope>NUCLEOTIDE SEQUENCE [LARGE SCALE GENOMIC DNA]</scope>
    <source>
        <strain evidence="2">DM0001</strain>
        <tissue evidence="2">Muscle</tissue>
    </source>
</reference>
<feature type="region of interest" description="Disordered" evidence="1">
    <location>
        <begin position="1"/>
        <end position="22"/>
    </location>
</feature>
<gene>
    <name evidence="2" type="ORF">F7725_022121</name>
</gene>
<evidence type="ECO:0000313" key="3">
    <source>
        <dbReference type="Proteomes" id="UP000518266"/>
    </source>
</evidence>
<feature type="compositionally biased region" description="Acidic residues" evidence="1">
    <location>
        <begin position="10"/>
        <end position="22"/>
    </location>
</feature>
<dbReference type="EMBL" id="JAAKFY010000003">
    <property type="protein sequence ID" value="KAF3859722.1"/>
    <property type="molecule type" value="Genomic_DNA"/>
</dbReference>
<protein>
    <submittedName>
        <fullName evidence="2">Uncharacterized protein</fullName>
    </submittedName>
</protein>
<sequence>MLGVYHQAGYDDDEDGEEEDDGVETLWAPNVIPLLALQHTVDVNVSCRNAQRRSYTLSKPTKKTFVQPPHIHSQRLSCAAFPQSANGKNVMVTCNITLNEITCCEGGGSLQGQVMRLRMKMMMKMMKVKVVEVFGFWEVFHFLMEETGATRREETQLVISRGRF</sequence>
<comment type="caution">
    <text evidence="2">The sequence shown here is derived from an EMBL/GenBank/DDBJ whole genome shotgun (WGS) entry which is preliminary data.</text>
</comment>